<feature type="chain" id="PRO_5041281723" description="Protein kinase domain-containing protein" evidence="9">
    <location>
        <begin position="21"/>
        <end position="524"/>
    </location>
</feature>
<dbReference type="GO" id="GO:0005524">
    <property type="term" value="F:ATP binding"/>
    <property type="evidence" value="ECO:0007669"/>
    <property type="project" value="UniProtKB-KW"/>
</dbReference>
<feature type="non-terminal residue" evidence="11">
    <location>
        <position position="524"/>
    </location>
</feature>
<reference evidence="11" key="1">
    <citation type="submission" date="2023-06" db="EMBL/GenBank/DDBJ databases">
        <authorList>
            <person name="Delattre M."/>
        </authorList>
    </citation>
    <scope>NUCLEOTIDE SEQUENCE</scope>
    <source>
        <strain evidence="11">AF72</strain>
    </source>
</reference>
<feature type="domain" description="Protein kinase" evidence="10">
    <location>
        <begin position="404"/>
        <end position="524"/>
    </location>
</feature>
<dbReference type="PROSITE" id="PS50011">
    <property type="entry name" value="PROTEIN_KINASE_DOM"/>
    <property type="match status" value="1"/>
</dbReference>
<evidence type="ECO:0000256" key="9">
    <source>
        <dbReference type="SAM" id="SignalP"/>
    </source>
</evidence>
<dbReference type="GO" id="GO:0046872">
    <property type="term" value="F:metal ion binding"/>
    <property type="evidence" value="ECO:0007669"/>
    <property type="project" value="UniProtKB-KW"/>
</dbReference>
<sequence>MPRPPLTAVIFLYLFNFLDGLPKEFSIYDTTYINGHLYYGASTQPYFRVKHPRHAPVLLSKLNESDFGKHSLPDNDVFVAHNWTEAELKYLPCLDLLYAGVHSGPGFFPWHREYLKRFELVLRTFLPMGSTLGLPYWDSTLDAYLPTVEDSVFFSVHLTGDVDEDGLLVYGPYANMSTMEGNLMPRRALGNNSQGELFTEARIDVLLDQKEIEGVLQYPLDERFFEFSHDYVHYFIGGDFETTYSSTNDVIFFWHHTFVDFIWEMWRQKIQTREEREVQYPEPYPDCFPPLHFANATMHNLPGRKIQDGLLNAYTDKMYKIAPRPRCSNARPDCGSKYLFCDTANFDRPRCQSKVKLGGNCTGYEAFDICYEGSCYDGRCQALPSLRLNEIYYDKKFEIQLDNLKLGRIIGDGHFGKVCMGWVLRPKGPSDGPHSHISDMLPVAVKAPKHNGNHDEMGILYEELKIMSNIPKHPNILTLVGAVTNFDLGEIYVILERCEGSLIDKLKEGKARFRDELVFSMAGL</sequence>
<comment type="caution">
    <text evidence="11">The sequence shown here is derived from an EMBL/GenBank/DDBJ whole genome shotgun (WGS) entry which is preliminary data.</text>
</comment>
<dbReference type="Proteomes" id="UP001177023">
    <property type="component" value="Unassembled WGS sequence"/>
</dbReference>
<dbReference type="GO" id="GO:0016491">
    <property type="term" value="F:oxidoreductase activity"/>
    <property type="evidence" value="ECO:0007669"/>
    <property type="project" value="InterPro"/>
</dbReference>
<keyword evidence="2" id="KW-1003">Cell membrane</keyword>
<evidence type="ECO:0000256" key="5">
    <source>
        <dbReference type="ARBA" id="ARBA00022741"/>
    </source>
</evidence>
<keyword evidence="7" id="KW-1133">Transmembrane helix</keyword>
<dbReference type="SUPFAM" id="SSF56112">
    <property type="entry name" value="Protein kinase-like (PK-like)"/>
    <property type="match status" value="1"/>
</dbReference>
<dbReference type="Pfam" id="PF00264">
    <property type="entry name" value="Tyrosinase"/>
    <property type="match status" value="1"/>
</dbReference>
<comment type="subcellular location">
    <subcellularLocation>
        <location evidence="1">Cell membrane</location>
        <topology evidence="1">Single-pass membrane protein</topology>
    </subcellularLocation>
</comment>
<keyword evidence="3" id="KW-0812">Transmembrane</keyword>
<dbReference type="GO" id="GO:0045138">
    <property type="term" value="P:nematode male tail tip morphogenesis"/>
    <property type="evidence" value="ECO:0007669"/>
    <property type="project" value="UniProtKB-ARBA"/>
</dbReference>
<evidence type="ECO:0000256" key="3">
    <source>
        <dbReference type="ARBA" id="ARBA00022692"/>
    </source>
</evidence>
<dbReference type="PROSITE" id="PS00497">
    <property type="entry name" value="TYROSINASE_1"/>
    <property type="match status" value="1"/>
</dbReference>
<evidence type="ECO:0000256" key="1">
    <source>
        <dbReference type="ARBA" id="ARBA00004162"/>
    </source>
</evidence>
<keyword evidence="6" id="KW-0067">ATP-binding</keyword>
<dbReference type="PANTHER" id="PTHR11474">
    <property type="entry name" value="TYROSINASE FAMILY MEMBER"/>
    <property type="match status" value="1"/>
</dbReference>
<keyword evidence="5" id="KW-0547">Nucleotide-binding</keyword>
<name>A0AA36CRN2_9BILA</name>
<feature type="signal peptide" evidence="9">
    <location>
        <begin position="1"/>
        <end position="20"/>
    </location>
</feature>
<dbReference type="Pfam" id="PF07714">
    <property type="entry name" value="PK_Tyr_Ser-Thr"/>
    <property type="match status" value="1"/>
</dbReference>
<evidence type="ECO:0000256" key="6">
    <source>
        <dbReference type="ARBA" id="ARBA00022840"/>
    </source>
</evidence>
<dbReference type="PRINTS" id="PR00092">
    <property type="entry name" value="TYROSINASE"/>
</dbReference>
<keyword evidence="4" id="KW-0479">Metal-binding</keyword>
<dbReference type="AlphaFoldDB" id="A0AA36CRN2"/>
<accession>A0AA36CRN2</accession>
<proteinExistence type="predicted"/>
<evidence type="ECO:0000259" key="10">
    <source>
        <dbReference type="PROSITE" id="PS50011"/>
    </source>
</evidence>
<evidence type="ECO:0000313" key="12">
    <source>
        <dbReference type="Proteomes" id="UP001177023"/>
    </source>
</evidence>
<dbReference type="InterPro" id="IPR008922">
    <property type="entry name" value="Di-copper_centre_dom_sf"/>
</dbReference>
<evidence type="ECO:0000256" key="8">
    <source>
        <dbReference type="ARBA" id="ARBA00023136"/>
    </source>
</evidence>
<evidence type="ECO:0000256" key="7">
    <source>
        <dbReference type="ARBA" id="ARBA00022989"/>
    </source>
</evidence>
<dbReference type="InterPro" id="IPR001245">
    <property type="entry name" value="Ser-Thr/Tyr_kinase_cat_dom"/>
</dbReference>
<dbReference type="PANTHER" id="PTHR11474:SF50">
    <property type="entry name" value="TYROSINASE COPPER-BINDING DOMAIN-CONTAINING PROTEIN"/>
    <property type="match status" value="1"/>
</dbReference>
<dbReference type="InterPro" id="IPR050316">
    <property type="entry name" value="Tyrosinase/Hemocyanin"/>
</dbReference>
<dbReference type="GO" id="GO:0005886">
    <property type="term" value="C:plasma membrane"/>
    <property type="evidence" value="ECO:0007669"/>
    <property type="project" value="UniProtKB-SubCell"/>
</dbReference>
<dbReference type="SUPFAM" id="SSF48056">
    <property type="entry name" value="Di-copper centre-containing domain"/>
    <property type="match status" value="1"/>
</dbReference>
<dbReference type="GO" id="GO:0004672">
    <property type="term" value="F:protein kinase activity"/>
    <property type="evidence" value="ECO:0007669"/>
    <property type="project" value="InterPro"/>
</dbReference>
<organism evidence="11 12">
    <name type="scientific">Mesorhabditis spiculigera</name>
    <dbReference type="NCBI Taxonomy" id="96644"/>
    <lineage>
        <taxon>Eukaryota</taxon>
        <taxon>Metazoa</taxon>
        <taxon>Ecdysozoa</taxon>
        <taxon>Nematoda</taxon>
        <taxon>Chromadorea</taxon>
        <taxon>Rhabditida</taxon>
        <taxon>Rhabditina</taxon>
        <taxon>Rhabditomorpha</taxon>
        <taxon>Rhabditoidea</taxon>
        <taxon>Rhabditidae</taxon>
        <taxon>Mesorhabditinae</taxon>
        <taxon>Mesorhabditis</taxon>
    </lineage>
</organism>
<dbReference type="Gene3D" id="3.30.200.20">
    <property type="entry name" value="Phosphorylase Kinase, domain 1"/>
    <property type="match status" value="1"/>
</dbReference>
<dbReference type="InterPro" id="IPR000719">
    <property type="entry name" value="Prot_kinase_dom"/>
</dbReference>
<keyword evidence="8" id="KW-0472">Membrane</keyword>
<evidence type="ECO:0000313" key="11">
    <source>
        <dbReference type="EMBL" id="CAJ0573063.1"/>
    </source>
</evidence>
<dbReference type="InterPro" id="IPR011009">
    <property type="entry name" value="Kinase-like_dom_sf"/>
</dbReference>
<gene>
    <name evidence="11" type="ORF">MSPICULIGERA_LOCUS11432</name>
</gene>
<dbReference type="Gene3D" id="1.10.1280.10">
    <property type="entry name" value="Di-copper center containing domain from catechol oxidase"/>
    <property type="match status" value="1"/>
</dbReference>
<dbReference type="EMBL" id="CATQJA010002612">
    <property type="protein sequence ID" value="CAJ0573063.1"/>
    <property type="molecule type" value="Genomic_DNA"/>
</dbReference>
<dbReference type="InterPro" id="IPR002227">
    <property type="entry name" value="Tyrosinase_Cu-bd"/>
</dbReference>
<protein>
    <recommendedName>
        <fullName evidence="10">Protein kinase domain-containing protein</fullName>
    </recommendedName>
</protein>
<evidence type="ECO:0000256" key="2">
    <source>
        <dbReference type="ARBA" id="ARBA00022475"/>
    </source>
</evidence>
<keyword evidence="12" id="KW-1185">Reference proteome</keyword>
<keyword evidence="9" id="KW-0732">Signal</keyword>
<evidence type="ECO:0000256" key="4">
    <source>
        <dbReference type="ARBA" id="ARBA00022723"/>
    </source>
</evidence>
<dbReference type="FunFam" id="3.30.200.20:FF:000586">
    <property type="entry name" value="Receptor protein-tyrosine kinase"/>
    <property type="match status" value="1"/>
</dbReference>